<evidence type="ECO:0000256" key="6">
    <source>
        <dbReference type="RuleBase" id="RU004396"/>
    </source>
</evidence>
<dbReference type="InterPro" id="IPR036418">
    <property type="entry name" value="Cyt_c_oxidase_su6a_sf"/>
</dbReference>
<evidence type="ECO:0000256" key="1">
    <source>
        <dbReference type="ARBA" id="ARBA00004273"/>
    </source>
</evidence>
<keyword evidence="3" id="KW-0809">Transit peptide</keyword>
<dbReference type="Gene3D" id="4.10.95.10">
    <property type="entry name" value="Cytochrome c oxidase, subunit VIa"/>
    <property type="match status" value="1"/>
</dbReference>
<dbReference type="Proteomes" id="UP000320762">
    <property type="component" value="Unassembled WGS sequence"/>
</dbReference>
<accession>A0A550C6C1</accession>
<comment type="similarity">
    <text evidence="6">Belongs to the cytochrome c oxidase subunit 6A family.</text>
</comment>
<dbReference type="STRING" id="97359.A0A550C6C1"/>
<dbReference type="SUPFAM" id="SSF81411">
    <property type="entry name" value="Mitochondrial cytochrome c oxidase subunit VIa"/>
    <property type="match status" value="1"/>
</dbReference>
<dbReference type="EMBL" id="VDMD01000023">
    <property type="protein sequence ID" value="TRM60266.1"/>
    <property type="molecule type" value="Genomic_DNA"/>
</dbReference>
<dbReference type="GO" id="GO:0030234">
    <property type="term" value="F:enzyme regulator activity"/>
    <property type="evidence" value="ECO:0007669"/>
    <property type="project" value="TreeGrafter"/>
</dbReference>
<dbReference type="OrthoDB" id="5947505at2759"/>
<keyword evidence="8" id="KW-1185">Reference proteome</keyword>
<dbReference type="AlphaFoldDB" id="A0A550C6C1"/>
<protein>
    <submittedName>
        <fullName evidence="7">Cytochrome c oxidase, subunit VIa</fullName>
    </submittedName>
</protein>
<evidence type="ECO:0000256" key="3">
    <source>
        <dbReference type="ARBA" id="ARBA00022946"/>
    </source>
</evidence>
<keyword evidence="4" id="KW-0496">Mitochondrion</keyword>
<evidence type="ECO:0000313" key="7">
    <source>
        <dbReference type="EMBL" id="TRM60266.1"/>
    </source>
</evidence>
<dbReference type="PIRSF" id="PIRSF000277">
    <property type="entry name" value="COX6A1"/>
    <property type="match status" value="1"/>
</dbReference>
<dbReference type="InterPro" id="IPR001349">
    <property type="entry name" value="Cyt_c_oxidase_su6a"/>
</dbReference>
<dbReference type="Pfam" id="PF02046">
    <property type="entry name" value="COX6A"/>
    <property type="match status" value="1"/>
</dbReference>
<comment type="subcellular location">
    <subcellularLocation>
        <location evidence="1">Mitochondrion inner membrane</location>
    </subcellularLocation>
</comment>
<keyword evidence="5" id="KW-0472">Membrane</keyword>
<comment type="caution">
    <text evidence="7">The sequence shown here is derived from an EMBL/GenBank/DDBJ whole genome shotgun (WGS) entry which is preliminary data.</text>
</comment>
<keyword evidence="2" id="KW-0999">Mitochondrion inner membrane</keyword>
<dbReference type="GO" id="GO:0005743">
    <property type="term" value="C:mitochondrial inner membrane"/>
    <property type="evidence" value="ECO:0007669"/>
    <property type="project" value="UniProtKB-SubCell"/>
</dbReference>
<evidence type="ECO:0000256" key="2">
    <source>
        <dbReference type="ARBA" id="ARBA00022792"/>
    </source>
</evidence>
<proteinExistence type="inferred from homology"/>
<evidence type="ECO:0000313" key="8">
    <source>
        <dbReference type="Proteomes" id="UP000320762"/>
    </source>
</evidence>
<evidence type="ECO:0000256" key="5">
    <source>
        <dbReference type="ARBA" id="ARBA00023136"/>
    </source>
</evidence>
<dbReference type="PANTHER" id="PTHR11504">
    <property type="entry name" value="CYTOCHROME C OXIDASE POLYPEPTIDE VIA"/>
    <property type="match status" value="1"/>
</dbReference>
<sequence>MSLLARNVARTSIRAARPTGRRGFLTPNPEAAEAFVARQKAVEKHAAETTDLWRKVSFYVCIPAMIVCGAYVYQKETAHLEHLEHLRHENDGTLPQPPEYEYLNMRRKPYPWGKNSLFFNPEVQKNLEEDSEE</sequence>
<reference evidence="7 8" key="1">
    <citation type="journal article" date="2019" name="New Phytol.">
        <title>Comparative genomics reveals unique wood-decay strategies and fruiting body development in the Schizophyllaceae.</title>
        <authorList>
            <person name="Almasi E."/>
            <person name="Sahu N."/>
            <person name="Krizsan K."/>
            <person name="Balint B."/>
            <person name="Kovacs G.M."/>
            <person name="Kiss B."/>
            <person name="Cseklye J."/>
            <person name="Drula E."/>
            <person name="Henrissat B."/>
            <person name="Nagy I."/>
            <person name="Chovatia M."/>
            <person name="Adam C."/>
            <person name="LaButti K."/>
            <person name="Lipzen A."/>
            <person name="Riley R."/>
            <person name="Grigoriev I.V."/>
            <person name="Nagy L.G."/>
        </authorList>
    </citation>
    <scope>NUCLEOTIDE SEQUENCE [LARGE SCALE GENOMIC DNA]</scope>
    <source>
        <strain evidence="7 8">NL-1724</strain>
    </source>
</reference>
<gene>
    <name evidence="7" type="ORF">BD626DRAFT_505944</name>
</gene>
<dbReference type="GO" id="GO:0006123">
    <property type="term" value="P:mitochondrial electron transport, cytochrome c to oxygen"/>
    <property type="evidence" value="ECO:0007669"/>
    <property type="project" value="TreeGrafter"/>
</dbReference>
<organism evidence="7 8">
    <name type="scientific">Schizophyllum amplum</name>
    <dbReference type="NCBI Taxonomy" id="97359"/>
    <lineage>
        <taxon>Eukaryota</taxon>
        <taxon>Fungi</taxon>
        <taxon>Dikarya</taxon>
        <taxon>Basidiomycota</taxon>
        <taxon>Agaricomycotina</taxon>
        <taxon>Agaricomycetes</taxon>
        <taxon>Agaricomycetidae</taxon>
        <taxon>Agaricales</taxon>
        <taxon>Schizophyllaceae</taxon>
        <taxon>Schizophyllum</taxon>
    </lineage>
</organism>
<name>A0A550C6C1_9AGAR</name>
<evidence type="ECO:0000256" key="4">
    <source>
        <dbReference type="ARBA" id="ARBA00023128"/>
    </source>
</evidence>
<dbReference type="PANTHER" id="PTHR11504:SF0">
    <property type="entry name" value="CYTOCHROME C OXIDASE SUBUNIT"/>
    <property type="match status" value="1"/>
</dbReference>